<reference evidence="3" key="1">
    <citation type="submission" date="2015-11" db="EMBL/GenBank/DDBJ databases">
        <authorList>
            <person name="Varghese N."/>
        </authorList>
    </citation>
    <scope>NUCLEOTIDE SEQUENCE [LARGE SCALE GENOMIC DNA]</scope>
    <source>
        <strain evidence="3">DSM 45899</strain>
    </source>
</reference>
<protein>
    <recommendedName>
        <fullName evidence="4">DUF3000 domain-containing protein</fullName>
    </recommendedName>
</protein>
<proteinExistence type="predicted"/>
<evidence type="ECO:0000313" key="3">
    <source>
        <dbReference type="Proteomes" id="UP000198802"/>
    </source>
</evidence>
<dbReference type="InterPro" id="IPR021555">
    <property type="entry name" value="DUF3000"/>
</dbReference>
<feature type="region of interest" description="Disordered" evidence="1">
    <location>
        <begin position="210"/>
        <end position="234"/>
    </location>
</feature>
<name>A0A0S4QLS4_9ACTN</name>
<organism evidence="2 3">
    <name type="scientific">Parafrankia irregularis</name>
    <dbReference type="NCBI Taxonomy" id="795642"/>
    <lineage>
        <taxon>Bacteria</taxon>
        <taxon>Bacillati</taxon>
        <taxon>Actinomycetota</taxon>
        <taxon>Actinomycetes</taxon>
        <taxon>Frankiales</taxon>
        <taxon>Frankiaceae</taxon>
        <taxon>Parafrankia</taxon>
    </lineage>
</organism>
<dbReference type="Pfam" id="PF11452">
    <property type="entry name" value="DUF3000"/>
    <property type="match status" value="1"/>
</dbReference>
<accession>A0A0S4QLS4</accession>
<dbReference type="Proteomes" id="UP000198802">
    <property type="component" value="Unassembled WGS sequence"/>
</dbReference>
<keyword evidence="3" id="KW-1185">Reference proteome</keyword>
<evidence type="ECO:0000313" key="2">
    <source>
        <dbReference type="EMBL" id="CUU55816.1"/>
    </source>
</evidence>
<gene>
    <name evidence="2" type="ORF">Ga0074812_10670</name>
</gene>
<evidence type="ECO:0000256" key="1">
    <source>
        <dbReference type="SAM" id="MobiDB-lite"/>
    </source>
</evidence>
<dbReference type="EMBL" id="FAOZ01000006">
    <property type="protein sequence ID" value="CUU55816.1"/>
    <property type="molecule type" value="Genomic_DNA"/>
</dbReference>
<evidence type="ECO:0008006" key="4">
    <source>
        <dbReference type="Google" id="ProtNLM"/>
    </source>
</evidence>
<dbReference type="AlphaFoldDB" id="A0A0S4QLS4"/>
<feature type="region of interest" description="Disordered" evidence="1">
    <location>
        <begin position="1"/>
        <end position="56"/>
    </location>
</feature>
<sequence length="271" mass="28283">MSLHSTEPGTAEPTDSFRPPLRPARTGQTRTDGSKRHSPTSDQRDHGAAPNVAAMGGTRLQPTAPALFVAATDALRSSLDELRPDVTIREIPAPTRIAPFAFALAGGLTNDDEAASGRFVLLFDPDGQDAWEGLARVVCYARASVDPEVADDPLLPGVAWSWLRESLQSHGAETHALGGTVTTTSSRRFGVLATDGDNFDVELRCSWSPTWAGTDAAEPGQAGPAGGAEPAGGLDRSDVAAHLHSFADLLAAMAGLPPRLSGVVPLPARRA</sequence>